<dbReference type="InterPro" id="IPR000477">
    <property type="entry name" value="RT_dom"/>
</dbReference>
<dbReference type="GO" id="GO:0046872">
    <property type="term" value="F:metal ion binding"/>
    <property type="evidence" value="ECO:0007669"/>
    <property type="project" value="UniProtKB-KW"/>
</dbReference>
<evidence type="ECO:0000256" key="8">
    <source>
        <dbReference type="ARBA" id="ARBA00034120"/>
    </source>
</evidence>
<dbReference type="PANTHER" id="PTHR34047">
    <property type="entry name" value="NUCLEAR INTRON MATURASE 1, MITOCHONDRIAL-RELATED"/>
    <property type="match status" value="1"/>
</dbReference>
<keyword evidence="7" id="KW-0051">Antiviral defense</keyword>
<dbReference type="GO" id="GO:0003964">
    <property type="term" value="F:RNA-directed DNA polymerase activity"/>
    <property type="evidence" value="ECO:0007669"/>
    <property type="project" value="UniProtKB-KW"/>
</dbReference>
<proteinExistence type="inferred from homology"/>
<protein>
    <recommendedName>
        <fullName evidence="1">RNA-directed DNA polymerase</fullName>
        <ecNumber evidence="1">2.7.7.49</ecNumber>
    </recommendedName>
</protein>
<dbReference type="RefSeq" id="WP_135264503.1">
    <property type="nucleotide sequence ID" value="NZ_SMLM01000002.1"/>
</dbReference>
<dbReference type="AlphaFoldDB" id="A0A4Z0BYH3"/>
<dbReference type="PROSITE" id="PS50878">
    <property type="entry name" value="RT_POL"/>
    <property type="match status" value="1"/>
</dbReference>
<evidence type="ECO:0000256" key="9">
    <source>
        <dbReference type="ARBA" id="ARBA00048173"/>
    </source>
</evidence>
<dbReference type="SUPFAM" id="SSF56672">
    <property type="entry name" value="DNA/RNA polymerases"/>
    <property type="match status" value="1"/>
</dbReference>
<sequence>METWSAHHLFSAAATKIGVARAGRLAAYVAKLQRRNLPVITTLGHLAEIVGVSYSFLRQTVERKREAANYKLFAISKRSGGRRFIHEVGTQLLIVQRFLNQEVLQGIAPHPASFAFHSTGGIRKCAQMHCGASWLLHFDLKDFFYSISEWSVYEVFASLQYRPLLSFELARLCTTLHLPGASQAYLRPSTAAQRYSFYRKDVMGVLPQGAPTSPMLANLAAHDLDARLQDFADAAGMIYTRYADDLTFSTVRLSAPISQLQYEVSRQIGLTGFSENKRKRRVAGPGSRRTVLGLLVDGAEPKLSRQFIARVDRHLYAAKKYGLEAAASRAAFDSAFGFHNHLGGLVAYSMDAERKRGAMFLERLREIPVPWQTA</sequence>
<comment type="similarity">
    <text evidence="8">Belongs to the bacterial reverse transcriptase family.</text>
</comment>
<feature type="domain" description="Reverse transcriptase" evidence="10">
    <location>
        <begin position="56"/>
        <end position="296"/>
    </location>
</feature>
<dbReference type="InterPro" id="IPR000123">
    <property type="entry name" value="Reverse_transcriptase_msDNA"/>
</dbReference>
<name>A0A4Z0BYH3_9BURK</name>
<keyword evidence="6 11" id="KW-0695">RNA-directed DNA polymerase</keyword>
<comment type="caution">
    <text evidence="11">The sequence shown here is derived from an EMBL/GenBank/DDBJ whole genome shotgun (WGS) entry which is preliminary data.</text>
</comment>
<keyword evidence="12" id="KW-1185">Reference proteome</keyword>
<keyword evidence="5" id="KW-0460">Magnesium</keyword>
<keyword evidence="3" id="KW-0548">Nucleotidyltransferase</keyword>
<evidence type="ECO:0000313" key="12">
    <source>
        <dbReference type="Proteomes" id="UP000298180"/>
    </source>
</evidence>
<dbReference type="PRINTS" id="PR00866">
    <property type="entry name" value="RNADNAPOLMS"/>
</dbReference>
<dbReference type="EMBL" id="SMLM01000002">
    <property type="protein sequence ID" value="TFZ02979.1"/>
    <property type="molecule type" value="Genomic_DNA"/>
</dbReference>
<evidence type="ECO:0000256" key="5">
    <source>
        <dbReference type="ARBA" id="ARBA00022842"/>
    </source>
</evidence>
<evidence type="ECO:0000256" key="6">
    <source>
        <dbReference type="ARBA" id="ARBA00022918"/>
    </source>
</evidence>
<evidence type="ECO:0000259" key="10">
    <source>
        <dbReference type="PROSITE" id="PS50878"/>
    </source>
</evidence>
<dbReference type="EC" id="2.7.7.49" evidence="1"/>
<gene>
    <name evidence="11" type="ORF">EZ313_17300</name>
</gene>
<dbReference type="InterPro" id="IPR043502">
    <property type="entry name" value="DNA/RNA_pol_sf"/>
</dbReference>
<reference evidence="11 12" key="1">
    <citation type="submission" date="2019-03" db="EMBL/GenBank/DDBJ databases">
        <title>Ramlibacter henchirensis DSM 14656, whole genome shotgun sequence.</title>
        <authorList>
            <person name="Zhang X."/>
            <person name="Feng G."/>
            <person name="Zhu H."/>
        </authorList>
    </citation>
    <scope>NUCLEOTIDE SEQUENCE [LARGE SCALE GENOMIC DNA]</scope>
    <source>
        <strain evidence="11 12">DSM 14656</strain>
    </source>
</reference>
<organism evidence="11 12">
    <name type="scientific">Ramlibacter henchirensis</name>
    <dbReference type="NCBI Taxonomy" id="204072"/>
    <lineage>
        <taxon>Bacteria</taxon>
        <taxon>Pseudomonadati</taxon>
        <taxon>Pseudomonadota</taxon>
        <taxon>Betaproteobacteria</taxon>
        <taxon>Burkholderiales</taxon>
        <taxon>Comamonadaceae</taxon>
        <taxon>Ramlibacter</taxon>
    </lineage>
</organism>
<evidence type="ECO:0000256" key="2">
    <source>
        <dbReference type="ARBA" id="ARBA00022679"/>
    </source>
</evidence>
<keyword evidence="4" id="KW-0479">Metal-binding</keyword>
<evidence type="ECO:0000256" key="1">
    <source>
        <dbReference type="ARBA" id="ARBA00012493"/>
    </source>
</evidence>
<dbReference type="CDD" id="cd03487">
    <property type="entry name" value="RT_Bac_retron_II"/>
    <property type="match status" value="1"/>
</dbReference>
<evidence type="ECO:0000256" key="7">
    <source>
        <dbReference type="ARBA" id="ARBA00023118"/>
    </source>
</evidence>
<dbReference type="GO" id="GO:0003723">
    <property type="term" value="F:RNA binding"/>
    <property type="evidence" value="ECO:0007669"/>
    <property type="project" value="InterPro"/>
</dbReference>
<dbReference type="PANTHER" id="PTHR34047:SF7">
    <property type="entry name" value="RNA-DIRECTED DNA POLYMERASE"/>
    <property type="match status" value="1"/>
</dbReference>
<evidence type="ECO:0000313" key="11">
    <source>
        <dbReference type="EMBL" id="TFZ02979.1"/>
    </source>
</evidence>
<dbReference type="GO" id="GO:0051607">
    <property type="term" value="P:defense response to virus"/>
    <property type="evidence" value="ECO:0007669"/>
    <property type="project" value="UniProtKB-KW"/>
</dbReference>
<evidence type="ECO:0000256" key="4">
    <source>
        <dbReference type="ARBA" id="ARBA00022723"/>
    </source>
</evidence>
<keyword evidence="2" id="KW-0808">Transferase</keyword>
<comment type="catalytic activity">
    <reaction evidence="9">
        <text>DNA(n) + a 2'-deoxyribonucleoside 5'-triphosphate = DNA(n+1) + diphosphate</text>
        <dbReference type="Rhea" id="RHEA:22508"/>
        <dbReference type="Rhea" id="RHEA-COMP:17339"/>
        <dbReference type="Rhea" id="RHEA-COMP:17340"/>
        <dbReference type="ChEBI" id="CHEBI:33019"/>
        <dbReference type="ChEBI" id="CHEBI:61560"/>
        <dbReference type="ChEBI" id="CHEBI:173112"/>
        <dbReference type="EC" id="2.7.7.49"/>
    </reaction>
</comment>
<accession>A0A4Z0BYH3</accession>
<dbReference type="Pfam" id="PF00078">
    <property type="entry name" value="RVT_1"/>
    <property type="match status" value="1"/>
</dbReference>
<evidence type="ECO:0000256" key="3">
    <source>
        <dbReference type="ARBA" id="ARBA00022695"/>
    </source>
</evidence>
<dbReference type="OrthoDB" id="7055795at2"/>
<dbReference type="InterPro" id="IPR051083">
    <property type="entry name" value="GrpII_Intron_Splice-Mob/Def"/>
</dbReference>
<dbReference type="Proteomes" id="UP000298180">
    <property type="component" value="Unassembled WGS sequence"/>
</dbReference>